<proteinExistence type="evidence at transcript level"/>
<dbReference type="PANTHER" id="PTHR11647">
    <property type="entry name" value="HYDRANTOINASE/DIHYDROPYRIMIDINASE FAMILY MEMBER"/>
    <property type="match status" value="1"/>
</dbReference>
<dbReference type="OrthoDB" id="1924787at2759"/>
<evidence type="ECO:0000256" key="5">
    <source>
        <dbReference type="ARBA" id="ARBA00022801"/>
    </source>
</evidence>
<dbReference type="Pfam" id="PF01979">
    <property type="entry name" value="Amidohydro_1"/>
    <property type="match status" value="1"/>
</dbReference>
<dbReference type="AlphaFoldDB" id="A0A8E5JTF1"/>
<comment type="subunit">
    <text evidence="3">Homotetramer.</text>
</comment>
<feature type="region of interest" description="Disordered" evidence="10">
    <location>
        <begin position="557"/>
        <end position="608"/>
    </location>
</feature>
<dbReference type="InterPro" id="IPR032466">
    <property type="entry name" value="Metal_Hydrolase"/>
</dbReference>
<dbReference type="GO" id="GO:0006208">
    <property type="term" value="P:pyrimidine nucleobase catabolic process"/>
    <property type="evidence" value="ECO:0007669"/>
    <property type="project" value="TreeGrafter"/>
</dbReference>
<feature type="compositionally biased region" description="Gly residues" evidence="10">
    <location>
        <begin position="635"/>
        <end position="644"/>
    </location>
</feature>
<evidence type="ECO:0000256" key="3">
    <source>
        <dbReference type="ARBA" id="ARBA00011881"/>
    </source>
</evidence>
<evidence type="ECO:0000259" key="11">
    <source>
        <dbReference type="Pfam" id="PF01979"/>
    </source>
</evidence>
<dbReference type="GO" id="GO:0005829">
    <property type="term" value="C:cytosol"/>
    <property type="evidence" value="ECO:0007669"/>
    <property type="project" value="TreeGrafter"/>
</dbReference>
<protein>
    <recommendedName>
        <fullName evidence="8">dihydropyrimidinase</fullName>
        <ecNumber evidence="8">3.5.2.2</ecNumber>
    </recommendedName>
</protein>
<keyword evidence="5" id="KW-0378">Hydrolase</keyword>
<dbReference type="GO" id="GO:0004157">
    <property type="term" value="F:dihydropyrimidinase activity"/>
    <property type="evidence" value="ECO:0007669"/>
    <property type="project" value="UniProtKB-EC"/>
</dbReference>
<dbReference type="Gene3D" id="2.30.40.10">
    <property type="entry name" value="Urease, subunit C, domain 1"/>
    <property type="match status" value="1"/>
</dbReference>
<comment type="cofactor">
    <cofactor evidence="1">
        <name>Zn(2+)</name>
        <dbReference type="ChEBI" id="CHEBI:29105"/>
    </cofactor>
</comment>
<feature type="compositionally biased region" description="Basic and acidic residues" evidence="10">
    <location>
        <begin position="562"/>
        <end position="579"/>
    </location>
</feature>
<evidence type="ECO:0000256" key="4">
    <source>
        <dbReference type="ARBA" id="ARBA00022723"/>
    </source>
</evidence>
<evidence type="ECO:0000313" key="12">
    <source>
        <dbReference type="EMBL" id="QVD39527.1"/>
    </source>
</evidence>
<dbReference type="InterPro" id="IPR011059">
    <property type="entry name" value="Metal-dep_hydrolase_composite"/>
</dbReference>
<comment type="PTM">
    <text evidence="9">Carbamylation allows a single lysine to coordinate two divalent metal cations.</text>
</comment>
<dbReference type="GO" id="GO:0046872">
    <property type="term" value="F:metal ion binding"/>
    <property type="evidence" value="ECO:0007669"/>
    <property type="project" value="UniProtKB-KW"/>
</dbReference>
<evidence type="ECO:0000256" key="8">
    <source>
        <dbReference type="ARBA" id="ARBA00039113"/>
    </source>
</evidence>
<dbReference type="NCBIfam" id="TIGR02033">
    <property type="entry name" value="D-hydantoinase"/>
    <property type="match status" value="1"/>
</dbReference>
<dbReference type="SUPFAM" id="SSF51556">
    <property type="entry name" value="Metallo-dependent hydrolases"/>
    <property type="match status" value="1"/>
</dbReference>
<evidence type="ECO:0000256" key="9">
    <source>
        <dbReference type="PIRSR" id="PIRSR611778-50"/>
    </source>
</evidence>
<dbReference type="SUPFAM" id="SSF51338">
    <property type="entry name" value="Composite domain of metallo-dependent hydrolases"/>
    <property type="match status" value="2"/>
</dbReference>
<keyword evidence="4" id="KW-0479">Metal-binding</keyword>
<dbReference type="Gene3D" id="3.20.20.140">
    <property type="entry name" value="Metal-dependent hydrolases"/>
    <property type="match status" value="1"/>
</dbReference>
<dbReference type="FunFam" id="3.20.20.140:FF:000001">
    <property type="entry name" value="Dihydropyrimidinase like 3"/>
    <property type="match status" value="1"/>
</dbReference>
<evidence type="ECO:0000256" key="6">
    <source>
        <dbReference type="ARBA" id="ARBA00022833"/>
    </source>
</evidence>
<organism evidence="12">
    <name type="scientific">Schistocerca gregaria</name>
    <name type="common">Desert locust</name>
    <name type="synonym">Gryllus gregarius</name>
    <dbReference type="NCBI Taxonomy" id="7010"/>
    <lineage>
        <taxon>Eukaryota</taxon>
        <taxon>Metazoa</taxon>
        <taxon>Ecdysozoa</taxon>
        <taxon>Arthropoda</taxon>
        <taxon>Hexapoda</taxon>
        <taxon>Insecta</taxon>
        <taxon>Pterygota</taxon>
        <taxon>Neoptera</taxon>
        <taxon>Polyneoptera</taxon>
        <taxon>Orthoptera</taxon>
        <taxon>Caelifera</taxon>
        <taxon>Acrididea</taxon>
        <taxon>Acridomorpha</taxon>
        <taxon>Acridoidea</taxon>
        <taxon>Acrididae</taxon>
        <taxon>Cyrtacanthacridinae</taxon>
        <taxon>Schistocerca</taxon>
    </lineage>
</organism>
<accession>A0A8E5JTF1</accession>
<evidence type="ECO:0000256" key="7">
    <source>
        <dbReference type="ARBA" id="ARBA00036696"/>
    </source>
</evidence>
<dbReference type="PANTHER" id="PTHR11647:SF1">
    <property type="entry name" value="COLLAPSIN RESPONSE MEDIATOR PROTEIN"/>
    <property type="match status" value="1"/>
</dbReference>
<dbReference type="CDD" id="cd01314">
    <property type="entry name" value="D-HYD"/>
    <property type="match status" value="1"/>
</dbReference>
<comment type="similarity">
    <text evidence="2">Belongs to the metallo-dependent hydrolases superfamily. Hydantoinase/dihydropyrimidinase family.</text>
</comment>
<feature type="modified residue" description="N6-carboxylysine" evidence="9">
    <location>
        <position position="236"/>
    </location>
</feature>
<keyword evidence="6" id="KW-0862">Zinc</keyword>
<dbReference type="InterPro" id="IPR011778">
    <property type="entry name" value="Hydantoinase/dihydroPyrase"/>
</dbReference>
<evidence type="ECO:0000256" key="2">
    <source>
        <dbReference type="ARBA" id="ARBA00008829"/>
    </source>
</evidence>
<sequence>MAGWIPGLGENRPQPRKLDMSFFGYVPDDGSVDIFTKTGQKSPSKPEQVIHRGDGQSVQETESIAQQSDVASVSDVQDGSVGFSEDRILIRNGKIVNADTMFDGDVYIEDGVIKQVGSDLTIPAGTREIDAQGKYVIPGGVDPHTCFEFEIQGHKSVDDFYTGTNAAVAGGTTTVINFAIPQKDESLIEIYEKYRKLADEKVCCDYGLHIGVTSWSDKVKEEMEELCKAHGVNSFKFFMAYRDLYMLDDGEIFEALHKCKNLGAVPLVHAENGAVIEQKAKRLLSSGMTGPEGHYLSRPEAIEAEAVYRACVIASQVSSPLYLQVTSKSSTAVLKAMRKNGMVVFGEVLASSLGIEDAKKLNNPSCITNPPIRSTEGTGSSLISALAENGLHVVSSGNCTFSTEQKSLGIEDFTKVPPGVNGVEDRMSVVWEKGVHSGAMDPKCFVAITSTNAAKIFNIFPRKGCIAVGSDADVVVWDPAATRVISSKTHHQASDFNIFEGLECHGAAAYVIVNGKLCVEGSTVNTSQGTGKFINTSVNPDYVYGILKQLDETASQNLQPVDRIEDKENVPVTPDDDKTPPTSKHKSVPQAVVSPSIHTTPSMKEQRNLHESTFSISEELDNTTKKSCIRVQSPPGGGSSGGFW</sequence>
<dbReference type="EC" id="3.5.2.2" evidence="8"/>
<dbReference type="EMBL" id="MW962761">
    <property type="protein sequence ID" value="QVD39527.1"/>
    <property type="molecule type" value="mRNA"/>
</dbReference>
<dbReference type="InterPro" id="IPR050378">
    <property type="entry name" value="Metallo-dep_Hydrolases_sf"/>
</dbReference>
<feature type="domain" description="Amidohydrolase-related" evidence="11">
    <location>
        <begin position="135"/>
        <end position="517"/>
    </location>
</feature>
<evidence type="ECO:0000256" key="1">
    <source>
        <dbReference type="ARBA" id="ARBA00001947"/>
    </source>
</evidence>
<evidence type="ECO:0000256" key="10">
    <source>
        <dbReference type="SAM" id="MobiDB-lite"/>
    </source>
</evidence>
<dbReference type="InterPro" id="IPR006680">
    <property type="entry name" value="Amidohydro-rel"/>
</dbReference>
<reference evidence="12" key="1">
    <citation type="journal article" date="2021" name="J. Neurophysiol.">
        <title>Gene transcription changes in a locust model of noise-induced deafness.</title>
        <authorList>
            <person name="French A.S."/>
            <person name="Warren B."/>
        </authorList>
    </citation>
    <scope>NUCLEOTIDE SEQUENCE</scope>
</reference>
<name>A0A8E5JTF1_SCHGR</name>
<feature type="region of interest" description="Disordered" evidence="10">
    <location>
        <begin position="625"/>
        <end position="644"/>
    </location>
</feature>
<comment type="catalytic activity">
    <reaction evidence="7">
        <text>5,6-dihydrouracil + H2O = 3-(carbamoylamino)propanoate + H(+)</text>
        <dbReference type="Rhea" id="RHEA:16121"/>
        <dbReference type="ChEBI" id="CHEBI:11892"/>
        <dbReference type="ChEBI" id="CHEBI:15377"/>
        <dbReference type="ChEBI" id="CHEBI:15378"/>
        <dbReference type="ChEBI" id="CHEBI:15901"/>
        <dbReference type="EC" id="3.5.2.2"/>
    </reaction>
</comment>